<dbReference type="Proteomes" id="UP001059596">
    <property type="component" value="Unassembled WGS sequence"/>
</dbReference>
<dbReference type="AlphaFoldDB" id="A0A9P9YFC3"/>
<name>A0A9P9YFC3_9MUSC</name>
<evidence type="ECO:0000313" key="2">
    <source>
        <dbReference type="Proteomes" id="UP001059596"/>
    </source>
</evidence>
<keyword evidence="2" id="KW-1185">Reference proteome</keyword>
<accession>A0A9P9YFC3</accession>
<gene>
    <name evidence="1" type="ORF">M5D96_011359</name>
</gene>
<protein>
    <submittedName>
        <fullName evidence="1">Uncharacterized protein</fullName>
    </submittedName>
</protein>
<proteinExistence type="predicted"/>
<evidence type="ECO:0000313" key="1">
    <source>
        <dbReference type="EMBL" id="KAI8035928.1"/>
    </source>
</evidence>
<dbReference type="EMBL" id="JAMKOV010000028">
    <property type="protein sequence ID" value="KAI8035928.1"/>
    <property type="molecule type" value="Genomic_DNA"/>
</dbReference>
<sequence>VIPDADAPANWAIIDIAVRPKGVGQRGVLVLRRQLQEDSMLIFWGDSGEVAVDVGGSAGVAAAAESSSEQRLLAKFIESAESVSYGRVSLERIAHLPTTTSDLSLAPARRA</sequence>
<comment type="caution">
    <text evidence="1">The sequence shown here is derived from an EMBL/GenBank/DDBJ whole genome shotgun (WGS) entry which is preliminary data.</text>
</comment>
<feature type="non-terminal residue" evidence="1">
    <location>
        <position position="1"/>
    </location>
</feature>
<reference evidence="1" key="1">
    <citation type="journal article" date="2023" name="Genome Biol. Evol.">
        <title>Long-read-based Genome Assembly of Drosophila gunungcola Reveals Fewer Chemosensory Genes in Flower-breeding Species.</title>
        <authorList>
            <person name="Negi A."/>
            <person name="Liao B.Y."/>
            <person name="Yeh S.D."/>
        </authorList>
    </citation>
    <scope>NUCLEOTIDE SEQUENCE</scope>
    <source>
        <strain evidence="1">Sukarami</strain>
    </source>
</reference>
<organism evidence="1 2">
    <name type="scientific">Drosophila gunungcola</name>
    <name type="common">fruit fly</name>
    <dbReference type="NCBI Taxonomy" id="103775"/>
    <lineage>
        <taxon>Eukaryota</taxon>
        <taxon>Metazoa</taxon>
        <taxon>Ecdysozoa</taxon>
        <taxon>Arthropoda</taxon>
        <taxon>Hexapoda</taxon>
        <taxon>Insecta</taxon>
        <taxon>Pterygota</taxon>
        <taxon>Neoptera</taxon>
        <taxon>Endopterygota</taxon>
        <taxon>Diptera</taxon>
        <taxon>Brachycera</taxon>
        <taxon>Muscomorpha</taxon>
        <taxon>Ephydroidea</taxon>
        <taxon>Drosophilidae</taxon>
        <taxon>Drosophila</taxon>
        <taxon>Sophophora</taxon>
    </lineage>
</organism>